<evidence type="ECO:0000313" key="2">
    <source>
        <dbReference type="EMBL" id="KAK3104123.1"/>
    </source>
</evidence>
<dbReference type="Proteomes" id="UP001186944">
    <property type="component" value="Unassembled WGS sequence"/>
</dbReference>
<sequence length="193" mass="21646">MDSTQETYKVAGASPTIKRPQPVASTDTYVTGNLGVSRINVHDIRDETFVVRRNHEFKNQHADGAFEYVCGYILFIDLDEVASCANNKFLQRYYYGKIMERGGEMKARMDCLDNGDITRGEMECNQQKLICSFGQDLVRSLPKKANEYCGQSASGAVKRVLRHLYEVQTPLITLLGGGFNEADCKLVPADLFI</sequence>
<keyword evidence="3" id="KW-1185">Reference proteome</keyword>
<feature type="region of interest" description="Disordered" evidence="1">
    <location>
        <begin position="1"/>
        <end position="23"/>
    </location>
</feature>
<evidence type="ECO:0000256" key="1">
    <source>
        <dbReference type="SAM" id="MobiDB-lite"/>
    </source>
</evidence>
<dbReference type="AlphaFoldDB" id="A0AA88YFQ3"/>
<protein>
    <submittedName>
        <fullName evidence="2">Uncharacterized protein</fullName>
    </submittedName>
</protein>
<name>A0AA88YFQ3_PINIB</name>
<organism evidence="2 3">
    <name type="scientific">Pinctada imbricata</name>
    <name type="common">Atlantic pearl-oyster</name>
    <name type="synonym">Pinctada martensii</name>
    <dbReference type="NCBI Taxonomy" id="66713"/>
    <lineage>
        <taxon>Eukaryota</taxon>
        <taxon>Metazoa</taxon>
        <taxon>Spiralia</taxon>
        <taxon>Lophotrochozoa</taxon>
        <taxon>Mollusca</taxon>
        <taxon>Bivalvia</taxon>
        <taxon>Autobranchia</taxon>
        <taxon>Pteriomorphia</taxon>
        <taxon>Pterioida</taxon>
        <taxon>Pterioidea</taxon>
        <taxon>Pteriidae</taxon>
        <taxon>Pinctada</taxon>
    </lineage>
</organism>
<reference evidence="2" key="1">
    <citation type="submission" date="2019-08" db="EMBL/GenBank/DDBJ databases">
        <title>The improved chromosome-level genome for the pearl oyster Pinctada fucata martensii using PacBio sequencing and Hi-C.</title>
        <authorList>
            <person name="Zheng Z."/>
        </authorList>
    </citation>
    <scope>NUCLEOTIDE SEQUENCE</scope>
    <source>
        <strain evidence="2">ZZ-2019</strain>
        <tissue evidence="2">Adductor muscle</tissue>
    </source>
</reference>
<accession>A0AA88YFQ3</accession>
<dbReference type="EMBL" id="VSWD01000005">
    <property type="protein sequence ID" value="KAK3104123.1"/>
    <property type="molecule type" value="Genomic_DNA"/>
</dbReference>
<evidence type="ECO:0000313" key="3">
    <source>
        <dbReference type="Proteomes" id="UP001186944"/>
    </source>
</evidence>
<gene>
    <name evidence="2" type="ORF">FSP39_024592</name>
</gene>
<proteinExistence type="predicted"/>
<comment type="caution">
    <text evidence="2">The sequence shown here is derived from an EMBL/GenBank/DDBJ whole genome shotgun (WGS) entry which is preliminary data.</text>
</comment>